<organism evidence="1 2">
    <name type="scientific">Melipona quadrifasciata</name>
    <dbReference type="NCBI Taxonomy" id="166423"/>
    <lineage>
        <taxon>Eukaryota</taxon>
        <taxon>Metazoa</taxon>
        <taxon>Ecdysozoa</taxon>
        <taxon>Arthropoda</taxon>
        <taxon>Hexapoda</taxon>
        <taxon>Insecta</taxon>
        <taxon>Pterygota</taxon>
        <taxon>Neoptera</taxon>
        <taxon>Endopterygota</taxon>
        <taxon>Hymenoptera</taxon>
        <taxon>Apocrita</taxon>
        <taxon>Aculeata</taxon>
        <taxon>Apoidea</taxon>
        <taxon>Anthophila</taxon>
        <taxon>Apidae</taxon>
        <taxon>Melipona</taxon>
    </lineage>
</organism>
<sequence length="83" mass="9608">MGQRKTNICLLSLVTKVYCTKEKEMTKFGNFVNVSCKNKLSRDSREYKVNEKGIDRSRSSLENYIYSPASSRKFKISAFEVIL</sequence>
<accession>A0A0M8ZY07</accession>
<name>A0A0M8ZY07_9HYME</name>
<gene>
    <name evidence="1" type="ORF">WN51_14461</name>
</gene>
<protein>
    <submittedName>
        <fullName evidence="1">Uncharacterized protein</fullName>
    </submittedName>
</protein>
<dbReference type="Proteomes" id="UP000053105">
    <property type="component" value="Unassembled WGS sequence"/>
</dbReference>
<evidence type="ECO:0000313" key="2">
    <source>
        <dbReference type="Proteomes" id="UP000053105"/>
    </source>
</evidence>
<reference evidence="1 2" key="1">
    <citation type="submission" date="2015-07" db="EMBL/GenBank/DDBJ databases">
        <title>The genome of Melipona quadrifasciata.</title>
        <authorList>
            <person name="Pan H."/>
            <person name="Kapheim K."/>
        </authorList>
    </citation>
    <scope>NUCLEOTIDE SEQUENCE [LARGE SCALE GENOMIC DNA]</scope>
    <source>
        <strain evidence="1">0111107301</strain>
        <tissue evidence="1">Whole body</tissue>
    </source>
</reference>
<proteinExistence type="predicted"/>
<evidence type="ECO:0000313" key="1">
    <source>
        <dbReference type="EMBL" id="KOX73415.1"/>
    </source>
</evidence>
<dbReference type="EMBL" id="KQ435798">
    <property type="protein sequence ID" value="KOX73415.1"/>
    <property type="molecule type" value="Genomic_DNA"/>
</dbReference>
<dbReference type="AlphaFoldDB" id="A0A0M8ZY07"/>
<keyword evidence="2" id="KW-1185">Reference proteome</keyword>